<feature type="transmembrane region" description="Helical" evidence="5">
    <location>
        <begin position="322"/>
        <end position="342"/>
    </location>
</feature>
<keyword evidence="4 5" id="KW-0472">Membrane</keyword>
<dbReference type="EMBL" id="JBHUGD010000001">
    <property type="protein sequence ID" value="MFD1945180.1"/>
    <property type="molecule type" value="Genomic_DNA"/>
</dbReference>
<dbReference type="PANTHER" id="PTHR42718">
    <property type="entry name" value="MAJOR FACILITATOR SUPERFAMILY MULTIDRUG TRANSPORTER MFSC"/>
    <property type="match status" value="1"/>
</dbReference>
<dbReference type="Gene3D" id="1.20.1250.20">
    <property type="entry name" value="MFS general substrate transporter like domains"/>
    <property type="match status" value="1"/>
</dbReference>
<evidence type="ECO:0000256" key="1">
    <source>
        <dbReference type="ARBA" id="ARBA00004651"/>
    </source>
</evidence>
<feature type="transmembrane region" description="Helical" evidence="5">
    <location>
        <begin position="57"/>
        <end position="77"/>
    </location>
</feature>
<gene>
    <name evidence="7" type="ORF">ACFSDE_00105</name>
</gene>
<evidence type="ECO:0000256" key="2">
    <source>
        <dbReference type="ARBA" id="ARBA00022692"/>
    </source>
</evidence>
<organism evidence="7 8">
    <name type="scientific">Nocardioides aestuarii</name>
    <dbReference type="NCBI Taxonomy" id="252231"/>
    <lineage>
        <taxon>Bacteria</taxon>
        <taxon>Bacillati</taxon>
        <taxon>Actinomycetota</taxon>
        <taxon>Actinomycetes</taxon>
        <taxon>Propionibacteriales</taxon>
        <taxon>Nocardioidaceae</taxon>
        <taxon>Nocardioides</taxon>
    </lineage>
</organism>
<keyword evidence="2 5" id="KW-0812">Transmembrane</keyword>
<keyword evidence="8" id="KW-1185">Reference proteome</keyword>
<evidence type="ECO:0000256" key="3">
    <source>
        <dbReference type="ARBA" id="ARBA00022989"/>
    </source>
</evidence>
<keyword evidence="3 5" id="KW-1133">Transmembrane helix</keyword>
<evidence type="ECO:0000313" key="7">
    <source>
        <dbReference type="EMBL" id="MFD1945180.1"/>
    </source>
</evidence>
<dbReference type="PRINTS" id="PR01036">
    <property type="entry name" value="TCRTETB"/>
</dbReference>
<reference evidence="8" key="1">
    <citation type="journal article" date="2019" name="Int. J. Syst. Evol. Microbiol.">
        <title>The Global Catalogue of Microorganisms (GCM) 10K type strain sequencing project: providing services to taxonomists for standard genome sequencing and annotation.</title>
        <authorList>
            <consortium name="The Broad Institute Genomics Platform"/>
            <consortium name="The Broad Institute Genome Sequencing Center for Infectious Disease"/>
            <person name="Wu L."/>
            <person name="Ma J."/>
        </authorList>
    </citation>
    <scope>NUCLEOTIDE SEQUENCE [LARGE SCALE GENOMIC DNA]</scope>
    <source>
        <strain evidence="8">CGMCC 1.12477</strain>
    </source>
</reference>
<dbReference type="InterPro" id="IPR036259">
    <property type="entry name" value="MFS_trans_sf"/>
</dbReference>
<sequence>MALTLDTSRTPTDTLTGRARTAALISLLLASTMELMDATIVNVALPTIEAELGATGVQLQWMVAAYPLAFAVALVTGSRLGDAFGRKRLFVAGLVGFTLMSAACGLAPTAASLVTFRALQGLGAAAMIPQVMSSIQVLYAPHERAKAMGAFSGLAGLATVLGPVLGAVLTEADIAGSSWRPVFLVNVPLGLLALVAALRLIPESYGARRPDLRVGSTLTLGLGLLAVLYPLTMGREEGWPLWVFALMALGAGVLVRFAVRQHRAEVAGGEPLLTLSLYRNRAFAGGSTVLLVLFVSMAAYFLAQTVYVQAGLGWSVLKAGLVSVPFALTTAVFAGVGVTVIAPRIGRRVMSLGAGVLAVGALLQALVVHGATADTSYWWFVPTLVVLGAGFGLMVAPIGMFTISEVPVERAGSASGLFNTTTQLANAVGIALLGTVFFEVASRQATRVPAEVFGPAFQVVLLVVAALMVVAALASRALPEAAPAEPVEVH</sequence>
<protein>
    <submittedName>
        <fullName evidence="7">MFS transporter</fullName>
    </submittedName>
</protein>
<feature type="transmembrane region" description="Helical" evidence="5">
    <location>
        <begin position="377"/>
        <end position="403"/>
    </location>
</feature>
<feature type="transmembrane region" description="Helical" evidence="5">
    <location>
        <begin position="89"/>
        <end position="113"/>
    </location>
</feature>
<feature type="transmembrane region" description="Helical" evidence="5">
    <location>
        <begin position="280"/>
        <end position="302"/>
    </location>
</feature>
<dbReference type="InterPro" id="IPR011701">
    <property type="entry name" value="MFS"/>
</dbReference>
<dbReference type="InterPro" id="IPR020846">
    <property type="entry name" value="MFS_dom"/>
</dbReference>
<feature type="transmembrane region" description="Helical" evidence="5">
    <location>
        <begin position="239"/>
        <end position="259"/>
    </location>
</feature>
<dbReference type="RefSeq" id="WP_343915927.1">
    <property type="nucleotide sequence ID" value="NZ_BAAAJT010000002.1"/>
</dbReference>
<dbReference type="CDD" id="cd17321">
    <property type="entry name" value="MFS_MMR_MDR_like"/>
    <property type="match status" value="1"/>
</dbReference>
<feature type="transmembrane region" description="Helical" evidence="5">
    <location>
        <begin position="453"/>
        <end position="474"/>
    </location>
</feature>
<dbReference type="PROSITE" id="PS50850">
    <property type="entry name" value="MFS"/>
    <property type="match status" value="1"/>
</dbReference>
<comment type="subcellular location">
    <subcellularLocation>
        <location evidence="1">Cell membrane</location>
        <topology evidence="1">Multi-pass membrane protein</topology>
    </subcellularLocation>
</comment>
<name>A0ABW4TEX9_9ACTN</name>
<dbReference type="SUPFAM" id="SSF103473">
    <property type="entry name" value="MFS general substrate transporter"/>
    <property type="match status" value="1"/>
</dbReference>
<feature type="transmembrane region" description="Helical" evidence="5">
    <location>
        <begin position="424"/>
        <end position="441"/>
    </location>
</feature>
<dbReference type="Pfam" id="PF07690">
    <property type="entry name" value="MFS_1"/>
    <property type="match status" value="1"/>
</dbReference>
<feature type="transmembrane region" description="Helical" evidence="5">
    <location>
        <begin position="349"/>
        <end position="371"/>
    </location>
</feature>
<comment type="caution">
    <text evidence="7">The sequence shown here is derived from an EMBL/GenBank/DDBJ whole genome shotgun (WGS) entry which is preliminary data.</text>
</comment>
<evidence type="ECO:0000259" key="6">
    <source>
        <dbReference type="PROSITE" id="PS50850"/>
    </source>
</evidence>
<dbReference type="Gene3D" id="1.20.1720.10">
    <property type="entry name" value="Multidrug resistance protein D"/>
    <property type="match status" value="1"/>
</dbReference>
<feature type="transmembrane region" description="Helical" evidence="5">
    <location>
        <begin position="151"/>
        <end position="170"/>
    </location>
</feature>
<feature type="domain" description="Major facilitator superfamily (MFS) profile" evidence="6">
    <location>
        <begin position="23"/>
        <end position="483"/>
    </location>
</feature>
<feature type="transmembrane region" description="Helical" evidence="5">
    <location>
        <begin position="21"/>
        <end position="45"/>
    </location>
</feature>
<evidence type="ECO:0000256" key="5">
    <source>
        <dbReference type="SAM" id="Phobius"/>
    </source>
</evidence>
<feature type="transmembrane region" description="Helical" evidence="5">
    <location>
        <begin position="182"/>
        <end position="202"/>
    </location>
</feature>
<proteinExistence type="predicted"/>
<evidence type="ECO:0000313" key="8">
    <source>
        <dbReference type="Proteomes" id="UP001597351"/>
    </source>
</evidence>
<feature type="transmembrane region" description="Helical" evidence="5">
    <location>
        <begin position="214"/>
        <end position="233"/>
    </location>
</feature>
<accession>A0ABW4TEX9</accession>
<dbReference type="Proteomes" id="UP001597351">
    <property type="component" value="Unassembled WGS sequence"/>
</dbReference>
<feature type="transmembrane region" description="Helical" evidence="5">
    <location>
        <begin position="119"/>
        <end position="139"/>
    </location>
</feature>
<evidence type="ECO:0000256" key="4">
    <source>
        <dbReference type="ARBA" id="ARBA00023136"/>
    </source>
</evidence>
<dbReference type="PANTHER" id="PTHR42718:SF39">
    <property type="entry name" value="ACTINORHODIN TRANSPORTER-RELATED"/>
    <property type="match status" value="1"/>
</dbReference>